<proteinExistence type="predicted"/>
<accession>A0A918D6Z0</accession>
<organism evidence="1 2">
    <name type="scientific">Streptomyces albiflavescens</name>
    <dbReference type="NCBI Taxonomy" id="1623582"/>
    <lineage>
        <taxon>Bacteria</taxon>
        <taxon>Bacillati</taxon>
        <taxon>Actinomycetota</taxon>
        <taxon>Actinomycetes</taxon>
        <taxon>Kitasatosporales</taxon>
        <taxon>Streptomycetaceae</taxon>
        <taxon>Streptomyces</taxon>
    </lineage>
</organism>
<name>A0A918D6Z0_9ACTN</name>
<dbReference type="AlphaFoldDB" id="A0A918D6Z0"/>
<keyword evidence="2" id="KW-1185">Reference proteome</keyword>
<evidence type="ECO:0000313" key="2">
    <source>
        <dbReference type="Proteomes" id="UP000600365"/>
    </source>
</evidence>
<dbReference type="EMBL" id="BMMM01000012">
    <property type="protein sequence ID" value="GGN78071.1"/>
    <property type="molecule type" value="Genomic_DNA"/>
</dbReference>
<sequence length="64" mass="6921">MTVAYGAPSRLAAMKANWVFTAPNWAVTSPYWALSAVIEGRYGDARSRMFDGGHGGRVTTRTGQ</sequence>
<gene>
    <name evidence="1" type="ORF">GCM10011579_060870</name>
</gene>
<dbReference type="Proteomes" id="UP000600365">
    <property type="component" value="Unassembled WGS sequence"/>
</dbReference>
<reference evidence="1 2" key="1">
    <citation type="journal article" date="2014" name="Int. J. Syst. Evol. Microbiol.">
        <title>Complete genome sequence of Corynebacterium casei LMG S-19264T (=DSM 44701T), isolated from a smear-ripened cheese.</title>
        <authorList>
            <consortium name="US DOE Joint Genome Institute (JGI-PGF)"/>
            <person name="Walter F."/>
            <person name="Albersmeier A."/>
            <person name="Kalinowski J."/>
            <person name="Ruckert C."/>
        </authorList>
    </citation>
    <scope>NUCLEOTIDE SEQUENCE [LARGE SCALE GENOMIC DNA]</scope>
    <source>
        <strain evidence="1 2">CGMCC 4.7111</strain>
    </source>
</reference>
<comment type="caution">
    <text evidence="1">The sequence shown here is derived from an EMBL/GenBank/DDBJ whole genome shotgun (WGS) entry which is preliminary data.</text>
</comment>
<evidence type="ECO:0000313" key="1">
    <source>
        <dbReference type="EMBL" id="GGN78071.1"/>
    </source>
</evidence>
<protein>
    <submittedName>
        <fullName evidence="1">Uncharacterized protein</fullName>
    </submittedName>
</protein>